<evidence type="ECO:0000313" key="2">
    <source>
        <dbReference type="Proteomes" id="UP000317982"/>
    </source>
</evidence>
<proteinExistence type="predicted"/>
<dbReference type="InParanoid" id="A0A545AMR5"/>
<dbReference type="AlphaFoldDB" id="A0A545AMR5"/>
<reference evidence="1 2" key="1">
    <citation type="submission" date="2019-07" db="EMBL/GenBank/DDBJ databases">
        <title>Cryptosporangium phraense sp. nov., isolated from plant litter.</title>
        <authorList>
            <person name="Suriyachadkun C."/>
        </authorList>
    </citation>
    <scope>NUCLEOTIDE SEQUENCE [LARGE SCALE GENOMIC DNA]</scope>
    <source>
        <strain evidence="1 2">A-T 5661</strain>
    </source>
</reference>
<dbReference type="OrthoDB" id="3207819at2"/>
<accession>A0A545AMR5</accession>
<keyword evidence="2" id="KW-1185">Reference proteome</keyword>
<name>A0A545AMR5_9ACTN</name>
<comment type="caution">
    <text evidence="1">The sequence shown here is derived from an EMBL/GenBank/DDBJ whole genome shotgun (WGS) entry which is preliminary data.</text>
</comment>
<dbReference type="EMBL" id="VIRS01000017">
    <property type="protein sequence ID" value="TQS42560.1"/>
    <property type="molecule type" value="Genomic_DNA"/>
</dbReference>
<organism evidence="1 2">
    <name type="scientific">Cryptosporangium phraense</name>
    <dbReference type="NCBI Taxonomy" id="2593070"/>
    <lineage>
        <taxon>Bacteria</taxon>
        <taxon>Bacillati</taxon>
        <taxon>Actinomycetota</taxon>
        <taxon>Actinomycetes</taxon>
        <taxon>Cryptosporangiales</taxon>
        <taxon>Cryptosporangiaceae</taxon>
        <taxon>Cryptosporangium</taxon>
    </lineage>
</organism>
<dbReference type="SUPFAM" id="SSF48498">
    <property type="entry name" value="Tetracyclin repressor-like, C-terminal domain"/>
    <property type="match status" value="1"/>
</dbReference>
<dbReference type="RefSeq" id="WP_142706868.1">
    <property type="nucleotide sequence ID" value="NZ_VIRS01000017.1"/>
</dbReference>
<evidence type="ECO:0000313" key="1">
    <source>
        <dbReference type="EMBL" id="TQS42560.1"/>
    </source>
</evidence>
<dbReference type="Gene3D" id="1.10.357.10">
    <property type="entry name" value="Tetracycline Repressor, domain 2"/>
    <property type="match status" value="1"/>
</dbReference>
<dbReference type="Proteomes" id="UP000317982">
    <property type="component" value="Unassembled WGS sequence"/>
</dbReference>
<sequence>MTREFLDAGLRLLAKRVDAIQMGPGNAESREPHSLLPWLSQRAVVAEMKTGKRPRSGMGALRERWPAHDHFVEDLLSYALWKGNWHANIVQQESMLQQVSGYPDLPALMHDIALKDLRAARNNLYFRVQIIAAVLAQQEPALHEAIQELYDVIGSSWTDVYQHLLDLHNCHLRSDVPMERFADMLTAAAEGVALRQLVDRRPRVIDEVEERSLLGYLIMAIVAGCVRKQGDDRTVDEIVRSLERA</sequence>
<protein>
    <submittedName>
        <fullName evidence="1">Uncharacterized protein</fullName>
    </submittedName>
</protein>
<gene>
    <name evidence="1" type="ORF">FL583_22975</name>
</gene>
<dbReference type="InterPro" id="IPR036271">
    <property type="entry name" value="Tet_transcr_reg_TetR-rel_C_sf"/>
</dbReference>